<keyword evidence="3" id="KW-0812">Transmembrane</keyword>
<dbReference type="GO" id="GO:0008270">
    <property type="term" value="F:zinc ion binding"/>
    <property type="evidence" value="ECO:0007669"/>
    <property type="project" value="InterPro"/>
</dbReference>
<evidence type="ECO:0000259" key="4">
    <source>
        <dbReference type="PROSITE" id="PS50048"/>
    </source>
</evidence>
<dbReference type="AlphaFoldDB" id="S3C6G9"/>
<feature type="transmembrane region" description="Helical" evidence="3">
    <location>
        <begin position="478"/>
        <end position="499"/>
    </location>
</feature>
<organism evidence="5 6">
    <name type="scientific">Ophiostoma piceae (strain UAMH 11346)</name>
    <name type="common">Sap stain fungus</name>
    <dbReference type="NCBI Taxonomy" id="1262450"/>
    <lineage>
        <taxon>Eukaryota</taxon>
        <taxon>Fungi</taxon>
        <taxon>Dikarya</taxon>
        <taxon>Ascomycota</taxon>
        <taxon>Pezizomycotina</taxon>
        <taxon>Sordariomycetes</taxon>
        <taxon>Sordariomycetidae</taxon>
        <taxon>Ophiostomatales</taxon>
        <taxon>Ophiostomataceae</taxon>
        <taxon>Ophiostoma</taxon>
    </lineage>
</organism>
<keyword evidence="6" id="KW-1185">Reference proteome</keyword>
<dbReference type="OrthoDB" id="5419315at2759"/>
<evidence type="ECO:0000256" key="1">
    <source>
        <dbReference type="ARBA" id="ARBA00023242"/>
    </source>
</evidence>
<proteinExistence type="predicted"/>
<keyword evidence="1" id="KW-0539">Nucleus</keyword>
<dbReference type="Pfam" id="PF00172">
    <property type="entry name" value="Zn_clus"/>
    <property type="match status" value="1"/>
</dbReference>
<dbReference type="SUPFAM" id="SSF57701">
    <property type="entry name" value="Zn2/Cys6 DNA-binding domain"/>
    <property type="match status" value="1"/>
</dbReference>
<dbReference type="Gene3D" id="4.10.240.10">
    <property type="entry name" value="Zn(2)-C6 fungal-type DNA-binding domain"/>
    <property type="match status" value="1"/>
</dbReference>
<feature type="domain" description="Zn(2)-C6 fungal-type" evidence="4">
    <location>
        <begin position="101"/>
        <end position="131"/>
    </location>
</feature>
<name>S3C6G9_OPHP1</name>
<keyword evidence="3" id="KW-1133">Transmembrane helix</keyword>
<dbReference type="EMBL" id="KE148151">
    <property type="protein sequence ID" value="EPE07481.1"/>
    <property type="molecule type" value="Genomic_DNA"/>
</dbReference>
<dbReference type="eggNOG" id="ENOG502R6NR">
    <property type="taxonomic scope" value="Eukaryota"/>
</dbReference>
<protein>
    <submittedName>
        <fullName evidence="5">Transcription factor</fullName>
    </submittedName>
</protein>
<sequence length="622" mass="70050">MTYPIPPYGAYGPPDYVSQQPTGQPATGSQILSQIPGQAPGQYLEHVPGRVHSHLGHIPGHGVGHAPVMIPYQGSTRPAHRPPIIDRPYHAKRPHKKSRAGCHNCKARKVKCDEARPRCRACTQRKEACNYPQSTHTSTSAARATTAAAAASSTVVASSWRAAARHDSSTSSSDESRAQQYHPASNAPPPDSSYEDADEDIYRPTLPIGVGRIGWQGYAAISRHRNEFGILQEPMFRPRQFDETDMKLLWFYTAKGFDAFSSQANRQPKVDEVLQVIIPRHAFAHSFLMDCLLALSALELRSLSQPIEMQRVLKYRAQAFTGYRRAVQGATPDKYPALLSCSLLLCALSSEMFRDPECPPLYILDWIIVWRGIGLIVKLIDPAMLLDSGLSILFARPPINMEASAKFVPNNLLLLLSLIGPADPDYVYVDAYIETLKLLGSLYRDIRNGLGMILFLRIITWFTFLPEGFVEAARRRRPLALIIVGHYLIFVKLCSHLWWMRGISDKEIRDINNVLSDEWLHFYTAPLAALAIQDSLELRNLLLREEYWTPDHYYDAVRDSLVKDRASAGNKGDKLVYTGSWMKENPGKAEWKNQDYLELAKLRFNEDELSEMQLPILRTWGA</sequence>
<dbReference type="SMART" id="SM00066">
    <property type="entry name" value="GAL4"/>
    <property type="match status" value="1"/>
</dbReference>
<dbReference type="OMA" id="RRERCEY"/>
<gene>
    <name evidence="5" type="ORF">F503_08132</name>
</gene>
<dbReference type="VEuPathDB" id="FungiDB:F503_08132"/>
<feature type="region of interest" description="Disordered" evidence="2">
    <location>
        <begin position="165"/>
        <end position="198"/>
    </location>
</feature>
<evidence type="ECO:0000313" key="6">
    <source>
        <dbReference type="Proteomes" id="UP000016923"/>
    </source>
</evidence>
<dbReference type="PANTHER" id="PTHR47784:SF5">
    <property type="entry name" value="STEROL UPTAKE CONTROL PROTEIN 2"/>
    <property type="match status" value="1"/>
</dbReference>
<accession>S3C6G9</accession>
<evidence type="ECO:0000313" key="5">
    <source>
        <dbReference type="EMBL" id="EPE07481.1"/>
    </source>
</evidence>
<dbReference type="InterPro" id="IPR001138">
    <property type="entry name" value="Zn2Cys6_DnaBD"/>
</dbReference>
<dbReference type="PROSITE" id="PS50048">
    <property type="entry name" value="ZN2_CY6_FUNGAL_2"/>
    <property type="match status" value="1"/>
</dbReference>
<dbReference type="HOGENOM" id="CLU_024934_7_0_1"/>
<dbReference type="InterPro" id="IPR053157">
    <property type="entry name" value="Sterol_Uptake_Regulator"/>
</dbReference>
<dbReference type="CDD" id="cd00067">
    <property type="entry name" value="GAL4"/>
    <property type="match status" value="1"/>
</dbReference>
<dbReference type="InterPro" id="IPR036864">
    <property type="entry name" value="Zn2-C6_fun-type_DNA-bd_sf"/>
</dbReference>
<evidence type="ECO:0000256" key="2">
    <source>
        <dbReference type="SAM" id="MobiDB-lite"/>
    </source>
</evidence>
<feature type="transmembrane region" description="Helical" evidence="3">
    <location>
        <begin position="449"/>
        <end position="466"/>
    </location>
</feature>
<dbReference type="STRING" id="1262450.S3C6G9"/>
<dbReference type="PROSITE" id="PS00463">
    <property type="entry name" value="ZN2_CY6_FUNGAL_1"/>
    <property type="match status" value="1"/>
</dbReference>
<keyword evidence="3" id="KW-0472">Membrane</keyword>
<evidence type="ECO:0000256" key="3">
    <source>
        <dbReference type="SAM" id="Phobius"/>
    </source>
</evidence>
<reference evidence="5 6" key="1">
    <citation type="journal article" date="2013" name="BMC Genomics">
        <title>The genome and transcriptome of the pine saprophyte Ophiostoma piceae, and a comparison with the bark beetle-associated pine pathogen Grosmannia clavigera.</title>
        <authorList>
            <person name="Haridas S."/>
            <person name="Wang Y."/>
            <person name="Lim L."/>
            <person name="Massoumi Alamouti S."/>
            <person name="Jackman S."/>
            <person name="Docking R."/>
            <person name="Robertson G."/>
            <person name="Birol I."/>
            <person name="Bohlmann J."/>
            <person name="Breuil C."/>
        </authorList>
    </citation>
    <scope>NUCLEOTIDE SEQUENCE [LARGE SCALE GENOMIC DNA]</scope>
    <source>
        <strain evidence="5 6">UAMH 11346</strain>
    </source>
</reference>
<dbReference type="PANTHER" id="PTHR47784">
    <property type="entry name" value="STEROL UPTAKE CONTROL PROTEIN 2"/>
    <property type="match status" value="1"/>
</dbReference>
<dbReference type="Proteomes" id="UP000016923">
    <property type="component" value="Unassembled WGS sequence"/>
</dbReference>
<dbReference type="GO" id="GO:0001228">
    <property type="term" value="F:DNA-binding transcription activator activity, RNA polymerase II-specific"/>
    <property type="evidence" value="ECO:0007669"/>
    <property type="project" value="TreeGrafter"/>
</dbReference>